<dbReference type="Gene3D" id="2.20.130.10">
    <property type="entry name" value="CAC2371-like domains"/>
    <property type="match status" value="1"/>
</dbReference>
<dbReference type="PANTHER" id="PTHR43464">
    <property type="entry name" value="METHYLTRANSFERASE"/>
    <property type="match status" value="1"/>
</dbReference>
<dbReference type="EMBL" id="CP108140">
    <property type="protein sequence ID" value="WTP92044.1"/>
    <property type="molecule type" value="Genomic_DNA"/>
</dbReference>
<name>A0AAU1IE50_9ACTN</name>
<proteinExistence type="predicted"/>
<feature type="region of interest" description="Disordered" evidence="1">
    <location>
        <begin position="1"/>
        <end position="20"/>
    </location>
</feature>
<organism evidence="3">
    <name type="scientific">Streptomyces sp. NBC_00180</name>
    <dbReference type="NCBI Taxonomy" id="2903632"/>
    <lineage>
        <taxon>Bacteria</taxon>
        <taxon>Bacillati</taxon>
        <taxon>Actinomycetota</taxon>
        <taxon>Actinomycetes</taxon>
        <taxon>Kitasatosporales</taxon>
        <taxon>Streptomycetaceae</taxon>
        <taxon>Streptomyces</taxon>
    </lineage>
</organism>
<sequence length="331" mass="35039">MAVAAAGERAGGGQGAASGRVGLDGPVAAAAAGEGCDSVGRDVGAHGAPVPGGRPHGQGTPAPDAPADHRNLLTDNPALYEARFPDPDRLAGRWAENCLRRHGAGPRVLDMGCGTGRDAAHLHSAGRTVTGADLSEAMLAYARCRHPGPAYVRADLHGFDLGRAAFDAVVCLDSSLLYCHTNDQLDGFLTSCRHGLAPGGLLVAEMRNGAYFLGRTDLLDTPSVTTFTWQGAAYRSETTLTVDRTEQLLRRTRVWTGGDGGDVAPVEQHSAWRLLFPHELRHFLAANGFEVLELHDGPGPRTEPPWQVGQLPGTVTDADRLHVVARRRHTL</sequence>
<protein>
    <submittedName>
        <fullName evidence="3">Class I SAM-dependent methyltransferase</fullName>
    </submittedName>
</protein>
<gene>
    <name evidence="3" type="ORF">OG477_08300</name>
</gene>
<feature type="region of interest" description="Disordered" evidence="1">
    <location>
        <begin position="40"/>
        <end position="71"/>
    </location>
</feature>
<evidence type="ECO:0000256" key="1">
    <source>
        <dbReference type="SAM" id="MobiDB-lite"/>
    </source>
</evidence>
<feature type="domain" description="Methyltransferase" evidence="2">
    <location>
        <begin position="108"/>
        <end position="200"/>
    </location>
</feature>
<dbReference type="GO" id="GO:0008168">
    <property type="term" value="F:methyltransferase activity"/>
    <property type="evidence" value="ECO:0007669"/>
    <property type="project" value="UniProtKB-KW"/>
</dbReference>
<dbReference type="Pfam" id="PF13649">
    <property type="entry name" value="Methyltransf_25"/>
    <property type="match status" value="1"/>
</dbReference>
<dbReference type="AlphaFoldDB" id="A0AAU1IE50"/>
<dbReference type="SUPFAM" id="SSF53335">
    <property type="entry name" value="S-adenosyl-L-methionine-dependent methyltransferases"/>
    <property type="match status" value="1"/>
</dbReference>
<dbReference type="CDD" id="cd02440">
    <property type="entry name" value="AdoMet_MTases"/>
    <property type="match status" value="1"/>
</dbReference>
<dbReference type="Gene3D" id="3.40.50.150">
    <property type="entry name" value="Vaccinia Virus protein VP39"/>
    <property type="match status" value="1"/>
</dbReference>
<keyword evidence="3" id="KW-0489">Methyltransferase</keyword>
<evidence type="ECO:0000259" key="2">
    <source>
        <dbReference type="Pfam" id="PF13649"/>
    </source>
</evidence>
<reference evidence="3" key="1">
    <citation type="submission" date="2022-10" db="EMBL/GenBank/DDBJ databases">
        <title>The complete genomes of actinobacterial strains from the NBC collection.</title>
        <authorList>
            <person name="Joergensen T.S."/>
            <person name="Alvarez Arevalo M."/>
            <person name="Sterndorff E.B."/>
            <person name="Faurdal D."/>
            <person name="Vuksanovic O."/>
            <person name="Mourched A.-S."/>
            <person name="Charusanti P."/>
            <person name="Shaw S."/>
            <person name="Blin K."/>
            <person name="Weber T."/>
        </authorList>
    </citation>
    <scope>NUCLEOTIDE SEQUENCE</scope>
    <source>
        <strain evidence="3">NBC 00180</strain>
    </source>
</reference>
<keyword evidence="3" id="KW-0808">Transferase</keyword>
<accession>A0AAU1IE50</accession>
<dbReference type="PANTHER" id="PTHR43464:SF92">
    <property type="entry name" value="SLR1071 PROTEIN"/>
    <property type="match status" value="1"/>
</dbReference>
<evidence type="ECO:0000313" key="3">
    <source>
        <dbReference type="EMBL" id="WTP92044.1"/>
    </source>
</evidence>
<dbReference type="InterPro" id="IPR041698">
    <property type="entry name" value="Methyltransf_25"/>
</dbReference>
<dbReference type="InterPro" id="IPR029063">
    <property type="entry name" value="SAM-dependent_MTases_sf"/>
</dbReference>
<dbReference type="GO" id="GO:0032259">
    <property type="term" value="P:methylation"/>
    <property type="evidence" value="ECO:0007669"/>
    <property type="project" value="UniProtKB-KW"/>
</dbReference>